<dbReference type="RefSeq" id="WP_072909476.1">
    <property type="nucleotide sequence ID" value="NZ_FQZT01000012.1"/>
</dbReference>
<dbReference type="STRING" id="1122189.SAMN02745165_02918"/>
<reference evidence="5 6" key="1">
    <citation type="submission" date="2016-11" db="EMBL/GenBank/DDBJ databases">
        <authorList>
            <person name="Jaros S."/>
            <person name="Januszkiewicz K."/>
            <person name="Wedrychowicz H."/>
        </authorList>
    </citation>
    <scope>NUCLEOTIDE SEQUENCE [LARGE SCALE GENOMIC DNA]</scope>
    <source>
        <strain evidence="5 6">DSM 5091</strain>
    </source>
</reference>
<evidence type="ECO:0000256" key="3">
    <source>
        <dbReference type="ARBA" id="ARBA00023125"/>
    </source>
</evidence>
<evidence type="ECO:0000256" key="1">
    <source>
        <dbReference type="ARBA" id="ARBA00010923"/>
    </source>
</evidence>
<accession>A0A1M6L900</accession>
<organism evidence="5 6">
    <name type="scientific">Malonomonas rubra DSM 5091</name>
    <dbReference type="NCBI Taxonomy" id="1122189"/>
    <lineage>
        <taxon>Bacteria</taxon>
        <taxon>Pseudomonadati</taxon>
        <taxon>Thermodesulfobacteriota</taxon>
        <taxon>Desulfuromonadia</taxon>
        <taxon>Desulfuromonadales</taxon>
        <taxon>Geopsychrobacteraceae</taxon>
        <taxon>Malonomonas</taxon>
    </lineage>
</organism>
<dbReference type="SUPFAM" id="SSF116734">
    <property type="entry name" value="DNA methylase specificity domain"/>
    <property type="match status" value="2"/>
</dbReference>
<dbReference type="Gene3D" id="3.90.220.20">
    <property type="entry name" value="DNA methylase specificity domains"/>
    <property type="match status" value="2"/>
</dbReference>
<dbReference type="PANTHER" id="PTHR30408">
    <property type="entry name" value="TYPE-1 RESTRICTION ENZYME ECOKI SPECIFICITY PROTEIN"/>
    <property type="match status" value="1"/>
</dbReference>
<dbReference type="InterPro" id="IPR000055">
    <property type="entry name" value="Restrct_endonuc_typeI_TRD"/>
</dbReference>
<dbReference type="GO" id="GO:0009307">
    <property type="term" value="P:DNA restriction-modification system"/>
    <property type="evidence" value="ECO:0007669"/>
    <property type="project" value="UniProtKB-KW"/>
</dbReference>
<evidence type="ECO:0000256" key="2">
    <source>
        <dbReference type="ARBA" id="ARBA00022747"/>
    </source>
</evidence>
<dbReference type="GO" id="GO:0003677">
    <property type="term" value="F:DNA binding"/>
    <property type="evidence" value="ECO:0007669"/>
    <property type="project" value="UniProtKB-KW"/>
</dbReference>
<keyword evidence="3" id="KW-0238">DNA-binding</keyword>
<dbReference type="Pfam" id="PF01420">
    <property type="entry name" value="Methylase_S"/>
    <property type="match status" value="2"/>
</dbReference>
<dbReference type="InterPro" id="IPR052021">
    <property type="entry name" value="Type-I_RS_S_subunit"/>
</dbReference>
<dbReference type="EMBL" id="FQZT01000012">
    <property type="protein sequence ID" value="SHJ67645.1"/>
    <property type="molecule type" value="Genomic_DNA"/>
</dbReference>
<evidence type="ECO:0000313" key="6">
    <source>
        <dbReference type="Proteomes" id="UP000184171"/>
    </source>
</evidence>
<feature type="domain" description="Type I restriction modification DNA specificity" evidence="4">
    <location>
        <begin position="1"/>
        <end position="165"/>
    </location>
</feature>
<evidence type="ECO:0000313" key="5">
    <source>
        <dbReference type="EMBL" id="SHJ67645.1"/>
    </source>
</evidence>
<dbReference type="CDD" id="cd17273">
    <property type="entry name" value="RMtype1_S_EcoJA69PI-TRD1-CR1_like"/>
    <property type="match status" value="1"/>
</dbReference>
<sequence>MVGWITKPIGDVTTIINGGTPKSKVAEYWDGDVLWITPKDMGQLDSNYVSDTCRKISDKGLAKSSAKLIPANSVILSTRAPIGHLVINTLPMATNQGCRGLVPSELLDTKYLFYFLRLNVGLLNDLGSGTTFKELSKSALAGVEIPLPSLPEQKRIVAILDEAFAGIDAAVANTEKNLANARELFESYLNAVFTQKGDGWVEKKFGDADLIQIIDGDRGVNYPKKADFLDEGFCLFLNTKNVRPDGFNFDTTMFITEEKDKALRKGKLKRRDVILTTRGTIGNIAVYDDSVAYDAIRINSGMLIFRPNEKVIQSEYLFEILRSGIMKSQIERFVSGAAQPQLPIKTLVNFSIPVPVDLADQGRIVARLKELSVETQSLETVYQQKLEALVELKQSILQKAFAGELTVLPEKTLEEAVA</sequence>
<dbReference type="Proteomes" id="UP000184171">
    <property type="component" value="Unassembled WGS sequence"/>
</dbReference>
<evidence type="ECO:0000259" key="4">
    <source>
        <dbReference type="Pfam" id="PF01420"/>
    </source>
</evidence>
<dbReference type="InterPro" id="IPR044946">
    <property type="entry name" value="Restrct_endonuc_typeI_TRD_sf"/>
</dbReference>
<keyword evidence="2" id="KW-0680">Restriction system</keyword>
<feature type="domain" description="Type I restriction modification DNA specificity" evidence="4">
    <location>
        <begin position="209"/>
        <end position="387"/>
    </location>
</feature>
<protein>
    <submittedName>
        <fullName evidence="5">Type I restriction enzyme, S subunit</fullName>
    </submittedName>
</protein>
<dbReference type="PANTHER" id="PTHR30408:SF12">
    <property type="entry name" value="TYPE I RESTRICTION ENZYME MJAVIII SPECIFICITY SUBUNIT"/>
    <property type="match status" value="1"/>
</dbReference>
<dbReference type="AlphaFoldDB" id="A0A1M6L900"/>
<proteinExistence type="inferred from homology"/>
<dbReference type="OrthoDB" id="5363772at2"/>
<name>A0A1M6L900_MALRU</name>
<gene>
    <name evidence="5" type="ORF">SAMN02745165_02918</name>
</gene>
<keyword evidence="6" id="KW-1185">Reference proteome</keyword>
<comment type="similarity">
    <text evidence="1">Belongs to the type-I restriction system S methylase family.</text>
</comment>